<feature type="region of interest" description="Disordered" evidence="1">
    <location>
        <begin position="14"/>
        <end position="68"/>
    </location>
</feature>
<proteinExistence type="predicted"/>
<name>A0A2S0KHF9_9ACTN</name>
<evidence type="ECO:0000256" key="1">
    <source>
        <dbReference type="SAM" id="MobiDB-lite"/>
    </source>
</evidence>
<dbReference type="EMBL" id="CP027433">
    <property type="protein sequence ID" value="AVM01110.1"/>
    <property type="molecule type" value="Genomic_DNA"/>
</dbReference>
<dbReference type="AlphaFoldDB" id="A0A2S0KHF9"/>
<evidence type="ECO:0000313" key="3">
    <source>
        <dbReference type="Proteomes" id="UP000239814"/>
    </source>
</evidence>
<feature type="compositionally biased region" description="Low complexity" evidence="1">
    <location>
        <begin position="45"/>
        <end position="56"/>
    </location>
</feature>
<sequence length="337" mass="35565">MAIIAVVAAIVIDRGDDKPSPDPVATQISDAAPSPGEQHADDPSADAPTAPVAGAYPGAGGARPDGATPLRTYTKSGVTHAHLLTPTGGIGCDFSTPNEYTGQGQCGVRSMSGPDSPLGCVNRSGTCKGKWLFQFKDDRVGDPVDSSGTTGWMNQPANDGYQVPRVEYGKQYYFDDWAIASEENGLTVWNSTTGSGVFLSREKAERFDGPGRGTETAARGDDQKIVLGSAVSNSRGFGTVQPREIHSGGSGSSTYAYDLTWRDWGGDRATATGLGYYAPPGAPRANAPIEEDVPITVVAFEPSMCNGQRAYTKVAYFFPGKSETFESARVLNACWER</sequence>
<gene>
    <name evidence="2" type="ORF">C6V83_13460</name>
</gene>
<accession>A0A2S0KHF9</accession>
<reference evidence="2 3" key="1">
    <citation type="submission" date="2018-03" db="EMBL/GenBank/DDBJ databases">
        <title>Characteristics and genome of n-alkane degrading marine bacteria Gordonia iterans isolated from crude oil contaminated in Tae-an, South Korea.</title>
        <authorList>
            <person name="Lee S.-S."/>
            <person name="Kim H."/>
        </authorList>
    </citation>
    <scope>NUCLEOTIDE SEQUENCE [LARGE SCALE GENOMIC DNA]</scope>
    <source>
        <strain evidence="2 3">Co17</strain>
    </source>
</reference>
<dbReference type="KEGG" id="git:C6V83_13460"/>
<organism evidence="2 3">
    <name type="scientific">Gordonia iterans</name>
    <dbReference type="NCBI Taxonomy" id="1004901"/>
    <lineage>
        <taxon>Bacteria</taxon>
        <taxon>Bacillati</taxon>
        <taxon>Actinomycetota</taxon>
        <taxon>Actinomycetes</taxon>
        <taxon>Mycobacteriales</taxon>
        <taxon>Gordoniaceae</taxon>
        <taxon>Gordonia</taxon>
    </lineage>
</organism>
<protein>
    <submittedName>
        <fullName evidence="2">Uncharacterized protein</fullName>
    </submittedName>
</protein>
<keyword evidence="3" id="KW-1185">Reference proteome</keyword>
<evidence type="ECO:0000313" key="2">
    <source>
        <dbReference type="EMBL" id="AVM01110.1"/>
    </source>
</evidence>
<dbReference type="Proteomes" id="UP000239814">
    <property type="component" value="Chromosome"/>
</dbReference>